<dbReference type="AlphaFoldDB" id="A0A401RU88"/>
<accession>A0A401RU88</accession>
<comment type="caution">
    <text evidence="2">The sequence shown here is derived from an EMBL/GenBank/DDBJ whole genome shotgun (WGS) entry which is preliminary data.</text>
</comment>
<organism evidence="2 3">
    <name type="scientific">Chiloscyllium punctatum</name>
    <name type="common">Brownbanded bambooshark</name>
    <name type="synonym">Hemiscyllium punctatum</name>
    <dbReference type="NCBI Taxonomy" id="137246"/>
    <lineage>
        <taxon>Eukaryota</taxon>
        <taxon>Metazoa</taxon>
        <taxon>Chordata</taxon>
        <taxon>Craniata</taxon>
        <taxon>Vertebrata</taxon>
        <taxon>Chondrichthyes</taxon>
        <taxon>Elasmobranchii</taxon>
        <taxon>Galeomorphii</taxon>
        <taxon>Galeoidea</taxon>
        <taxon>Orectolobiformes</taxon>
        <taxon>Hemiscylliidae</taxon>
        <taxon>Chiloscyllium</taxon>
    </lineage>
</organism>
<evidence type="ECO:0000256" key="1">
    <source>
        <dbReference type="SAM" id="MobiDB-lite"/>
    </source>
</evidence>
<protein>
    <submittedName>
        <fullName evidence="2">Uncharacterized protein</fullName>
    </submittedName>
</protein>
<evidence type="ECO:0000313" key="3">
    <source>
        <dbReference type="Proteomes" id="UP000287033"/>
    </source>
</evidence>
<dbReference type="Proteomes" id="UP000287033">
    <property type="component" value="Unassembled WGS sequence"/>
</dbReference>
<reference evidence="2 3" key="1">
    <citation type="journal article" date="2018" name="Nat. Ecol. Evol.">
        <title>Shark genomes provide insights into elasmobranch evolution and the origin of vertebrates.</title>
        <authorList>
            <person name="Hara Y"/>
            <person name="Yamaguchi K"/>
            <person name="Onimaru K"/>
            <person name="Kadota M"/>
            <person name="Koyanagi M"/>
            <person name="Keeley SD"/>
            <person name="Tatsumi K"/>
            <person name="Tanaka K"/>
            <person name="Motone F"/>
            <person name="Kageyama Y"/>
            <person name="Nozu R"/>
            <person name="Adachi N"/>
            <person name="Nishimura O"/>
            <person name="Nakagawa R"/>
            <person name="Tanegashima C"/>
            <person name="Kiyatake I"/>
            <person name="Matsumoto R"/>
            <person name="Murakumo K"/>
            <person name="Nishida K"/>
            <person name="Terakita A"/>
            <person name="Kuratani S"/>
            <person name="Sato K"/>
            <person name="Hyodo S Kuraku.S."/>
        </authorList>
    </citation>
    <scope>NUCLEOTIDE SEQUENCE [LARGE SCALE GENOMIC DNA]</scope>
</reference>
<evidence type="ECO:0000313" key="2">
    <source>
        <dbReference type="EMBL" id="GCC21714.1"/>
    </source>
</evidence>
<sequence length="75" mass="8709">MGARRGRVSGRESEYKSGVGERGGEKDRERLGESVGKRKSGGEIEVCRQRGRERQREKDREAEKWGEKDREERET</sequence>
<gene>
    <name evidence="2" type="ORF">chiPu_0020189</name>
</gene>
<keyword evidence="3" id="KW-1185">Reference proteome</keyword>
<dbReference type="EMBL" id="BEZZ01002405">
    <property type="protein sequence ID" value="GCC21714.1"/>
    <property type="molecule type" value="Genomic_DNA"/>
</dbReference>
<feature type="compositionally biased region" description="Basic and acidic residues" evidence="1">
    <location>
        <begin position="22"/>
        <end position="75"/>
    </location>
</feature>
<proteinExistence type="predicted"/>
<feature type="region of interest" description="Disordered" evidence="1">
    <location>
        <begin position="1"/>
        <end position="75"/>
    </location>
</feature>
<name>A0A401RU88_CHIPU</name>